<feature type="transmembrane region" description="Helical" evidence="1">
    <location>
        <begin position="108"/>
        <end position="127"/>
    </location>
</feature>
<feature type="domain" description="DUF1468" evidence="2">
    <location>
        <begin position="18"/>
        <end position="166"/>
    </location>
</feature>
<keyword evidence="1" id="KW-0472">Membrane</keyword>
<dbReference type="Pfam" id="PF07331">
    <property type="entry name" value="TctB"/>
    <property type="match status" value="1"/>
</dbReference>
<keyword evidence="1" id="KW-0812">Transmembrane</keyword>
<keyword evidence="4" id="KW-1185">Reference proteome</keyword>
<protein>
    <submittedName>
        <fullName evidence="3">Tripartite tricarboxylate transporter TctB family protein</fullName>
    </submittedName>
</protein>
<keyword evidence="1" id="KW-1133">Transmembrane helix</keyword>
<dbReference type="EMBL" id="AP014946">
    <property type="protein sequence ID" value="BAT59151.1"/>
    <property type="molecule type" value="Genomic_DNA"/>
</dbReference>
<reference evidence="3 4" key="1">
    <citation type="submission" date="2015-08" db="EMBL/GenBank/DDBJ databases">
        <title>Investigation of the bacterial diversity of lava forest soil.</title>
        <authorList>
            <person name="Lee J.S."/>
        </authorList>
    </citation>
    <scope>NUCLEOTIDE SEQUENCE [LARGE SCALE GENOMIC DNA]</scope>
    <source>
        <strain evidence="3 4">GJW-30</strain>
    </source>
</reference>
<feature type="transmembrane region" description="Helical" evidence="1">
    <location>
        <begin position="83"/>
        <end position="102"/>
    </location>
</feature>
<accession>A0A0S3PT75</accession>
<sequence length="166" mass="17969">MTDHASSPTPSFWHADRIGGLIWVILGGAIVYGSWTMDRLEGRIETPLAAPGLVPGLLGLGLIIFGAILLARRIPIGASDAEEASWLRVVVSWALCFTYAGLLLGRGVPYIALTAAFLFAHLVLIGEQTLGKWPEKRRLITIILVVAIVPVLVGSIFQYVFLVRLP</sequence>
<feature type="transmembrane region" description="Helical" evidence="1">
    <location>
        <begin position="139"/>
        <end position="161"/>
    </location>
</feature>
<gene>
    <name evidence="3" type="ORF">GJW-30_1_01681</name>
</gene>
<dbReference type="Proteomes" id="UP000236884">
    <property type="component" value="Chromosome"/>
</dbReference>
<dbReference type="InterPro" id="IPR009936">
    <property type="entry name" value="DUF1468"/>
</dbReference>
<proteinExistence type="predicted"/>
<dbReference type="OrthoDB" id="6195486at2"/>
<evidence type="ECO:0000313" key="3">
    <source>
        <dbReference type="EMBL" id="BAT59151.1"/>
    </source>
</evidence>
<feature type="transmembrane region" description="Helical" evidence="1">
    <location>
        <begin position="49"/>
        <end position="71"/>
    </location>
</feature>
<dbReference type="KEGG" id="vgo:GJW-30_1_01681"/>
<organism evidence="3 4">
    <name type="scientific">Variibacter gotjawalensis</name>
    <dbReference type="NCBI Taxonomy" id="1333996"/>
    <lineage>
        <taxon>Bacteria</taxon>
        <taxon>Pseudomonadati</taxon>
        <taxon>Pseudomonadota</taxon>
        <taxon>Alphaproteobacteria</taxon>
        <taxon>Hyphomicrobiales</taxon>
        <taxon>Nitrobacteraceae</taxon>
        <taxon>Variibacter</taxon>
    </lineage>
</organism>
<name>A0A0S3PT75_9BRAD</name>
<evidence type="ECO:0000313" key="4">
    <source>
        <dbReference type="Proteomes" id="UP000236884"/>
    </source>
</evidence>
<evidence type="ECO:0000256" key="1">
    <source>
        <dbReference type="SAM" id="Phobius"/>
    </source>
</evidence>
<dbReference type="AlphaFoldDB" id="A0A0S3PT75"/>
<evidence type="ECO:0000259" key="2">
    <source>
        <dbReference type="Pfam" id="PF07331"/>
    </source>
</evidence>
<feature type="transmembrane region" description="Helical" evidence="1">
    <location>
        <begin position="20"/>
        <end position="37"/>
    </location>
</feature>
<dbReference type="RefSeq" id="WP_096354141.1">
    <property type="nucleotide sequence ID" value="NZ_AP014946.1"/>
</dbReference>